<dbReference type="PANTHER" id="PTHR31061">
    <property type="entry name" value="LD22376P"/>
    <property type="match status" value="1"/>
</dbReference>
<dbReference type="OrthoDB" id="2149840at2759"/>
<evidence type="ECO:0000259" key="2">
    <source>
        <dbReference type="Pfam" id="PF07786"/>
    </source>
</evidence>
<feature type="transmembrane region" description="Helical" evidence="1">
    <location>
        <begin position="86"/>
        <end position="103"/>
    </location>
</feature>
<feature type="domain" description="Heparan-alpha-glucosaminide N-acetyltransferase catalytic" evidence="2">
    <location>
        <begin position="43"/>
        <end position="162"/>
    </location>
</feature>
<keyword evidence="1" id="KW-0812">Transmembrane</keyword>
<dbReference type="InterPro" id="IPR012429">
    <property type="entry name" value="HGSNAT_cat"/>
</dbReference>
<dbReference type="EMBL" id="MCGO01000008">
    <property type="protein sequence ID" value="ORY49961.1"/>
    <property type="molecule type" value="Genomic_DNA"/>
</dbReference>
<sequence length="167" mass="18669">MEERAGNSDVELGLIHNSVNSVNPTEIHVKPESETTKKPTTPRLTSLDAFRGFTIISMIMANFQQEGAFEILTHASWTERISFVDFIFPTFVFMMGMAIPIAMKSGKSYWTLAERSLKLIAVGLAINLLGTLCGEPIDFNTFRYLAVLQRLGIVFWICSATYKAIPN</sequence>
<reference evidence="3 4" key="1">
    <citation type="submission" date="2016-07" db="EMBL/GenBank/DDBJ databases">
        <title>Pervasive Adenine N6-methylation of Active Genes in Fungi.</title>
        <authorList>
            <consortium name="DOE Joint Genome Institute"/>
            <person name="Mondo S.J."/>
            <person name="Dannebaum R.O."/>
            <person name="Kuo R.C."/>
            <person name="Labutti K."/>
            <person name="Haridas S."/>
            <person name="Kuo A."/>
            <person name="Salamov A."/>
            <person name="Ahrendt S.R."/>
            <person name="Lipzen A."/>
            <person name="Sullivan W."/>
            <person name="Andreopoulos W.B."/>
            <person name="Clum A."/>
            <person name="Lindquist E."/>
            <person name="Daum C."/>
            <person name="Ramamoorthy G.K."/>
            <person name="Gryganskyi A."/>
            <person name="Culley D."/>
            <person name="Magnuson J.K."/>
            <person name="James T.Y."/>
            <person name="O'Malley M.A."/>
            <person name="Stajich J.E."/>
            <person name="Spatafora J.W."/>
            <person name="Visel A."/>
            <person name="Grigoriev I.V."/>
        </authorList>
    </citation>
    <scope>NUCLEOTIDE SEQUENCE [LARGE SCALE GENOMIC DNA]</scope>
    <source>
        <strain evidence="3 4">JEL800</strain>
    </source>
</reference>
<dbReference type="Proteomes" id="UP000193642">
    <property type="component" value="Unassembled WGS sequence"/>
</dbReference>
<accession>A0A1Y2CSI6</accession>
<comment type="caution">
    <text evidence="3">The sequence shown here is derived from an EMBL/GenBank/DDBJ whole genome shotgun (WGS) entry which is preliminary data.</text>
</comment>
<dbReference type="Pfam" id="PF07786">
    <property type="entry name" value="HGSNAT_cat"/>
    <property type="match status" value="1"/>
</dbReference>
<name>A0A1Y2CSI6_9FUNG</name>
<evidence type="ECO:0000256" key="1">
    <source>
        <dbReference type="SAM" id="Phobius"/>
    </source>
</evidence>
<evidence type="ECO:0000313" key="3">
    <source>
        <dbReference type="EMBL" id="ORY49961.1"/>
    </source>
</evidence>
<gene>
    <name evidence="3" type="ORF">BCR33DRAFT_781476</name>
</gene>
<organism evidence="3 4">
    <name type="scientific">Rhizoclosmatium globosum</name>
    <dbReference type="NCBI Taxonomy" id="329046"/>
    <lineage>
        <taxon>Eukaryota</taxon>
        <taxon>Fungi</taxon>
        <taxon>Fungi incertae sedis</taxon>
        <taxon>Chytridiomycota</taxon>
        <taxon>Chytridiomycota incertae sedis</taxon>
        <taxon>Chytridiomycetes</taxon>
        <taxon>Chytridiales</taxon>
        <taxon>Chytriomycetaceae</taxon>
        <taxon>Rhizoclosmatium</taxon>
    </lineage>
</organism>
<dbReference type="PANTHER" id="PTHR31061:SF24">
    <property type="entry name" value="LD22376P"/>
    <property type="match status" value="1"/>
</dbReference>
<proteinExistence type="predicted"/>
<keyword evidence="4" id="KW-1185">Reference proteome</keyword>
<protein>
    <recommendedName>
        <fullName evidence="2">Heparan-alpha-glucosaminide N-acetyltransferase catalytic domain-containing protein</fullName>
    </recommendedName>
</protein>
<evidence type="ECO:0000313" key="4">
    <source>
        <dbReference type="Proteomes" id="UP000193642"/>
    </source>
</evidence>
<dbReference type="AlphaFoldDB" id="A0A1Y2CSI6"/>
<keyword evidence="1" id="KW-1133">Transmembrane helix</keyword>
<keyword evidence="1" id="KW-0472">Membrane</keyword>
<dbReference type="STRING" id="329046.A0A1Y2CSI6"/>